<proteinExistence type="predicted"/>
<protein>
    <submittedName>
        <fullName evidence="1">Uncharacterized protein</fullName>
    </submittedName>
</protein>
<name>A0A511QSL1_9VIBR</name>
<dbReference type="InterPro" id="IPR051698">
    <property type="entry name" value="Transposase_11-like"/>
</dbReference>
<dbReference type="Proteomes" id="UP000321113">
    <property type="component" value="Unassembled WGS sequence"/>
</dbReference>
<dbReference type="EMBL" id="BJXK01000010">
    <property type="protein sequence ID" value="GEM80343.1"/>
    <property type="molecule type" value="Genomic_DNA"/>
</dbReference>
<organism evidence="1 2">
    <name type="scientific">Vibrio superstes NBRC 103154</name>
    <dbReference type="NCBI Taxonomy" id="1219062"/>
    <lineage>
        <taxon>Bacteria</taxon>
        <taxon>Pseudomonadati</taxon>
        <taxon>Pseudomonadota</taxon>
        <taxon>Gammaproteobacteria</taxon>
        <taxon>Vibrionales</taxon>
        <taxon>Vibrionaceae</taxon>
        <taxon>Vibrio</taxon>
    </lineage>
</organism>
<sequence length="53" mass="6064">MFIYGVRADDTIARIVSKIEPKPFHECVINWMSSIHVQVVAIDGKTLRGSYDR</sequence>
<dbReference type="PANTHER" id="PTHR30298:SF0">
    <property type="entry name" value="PROTEIN YBFL-RELATED"/>
    <property type="match status" value="1"/>
</dbReference>
<gene>
    <name evidence="1" type="ORF">VSU01S_25880</name>
</gene>
<dbReference type="PANTHER" id="PTHR30298">
    <property type="entry name" value="H REPEAT-ASSOCIATED PREDICTED TRANSPOSASE"/>
    <property type="match status" value="1"/>
</dbReference>
<comment type="caution">
    <text evidence="1">The sequence shown here is derived from an EMBL/GenBank/DDBJ whole genome shotgun (WGS) entry which is preliminary data.</text>
</comment>
<accession>A0A511QSL1</accession>
<keyword evidence="2" id="KW-1185">Reference proteome</keyword>
<reference evidence="1 2" key="1">
    <citation type="submission" date="2019-07" db="EMBL/GenBank/DDBJ databases">
        <title>Whole genome shotgun sequence of Vibrio superstes NBRC 103154.</title>
        <authorList>
            <person name="Hosoyama A."/>
            <person name="Uohara A."/>
            <person name="Ohji S."/>
            <person name="Ichikawa N."/>
        </authorList>
    </citation>
    <scope>NUCLEOTIDE SEQUENCE [LARGE SCALE GENOMIC DNA]</scope>
    <source>
        <strain evidence="1 2">NBRC 103154</strain>
    </source>
</reference>
<evidence type="ECO:0000313" key="1">
    <source>
        <dbReference type="EMBL" id="GEM80343.1"/>
    </source>
</evidence>
<dbReference type="AlphaFoldDB" id="A0A511QSL1"/>
<evidence type="ECO:0000313" key="2">
    <source>
        <dbReference type="Proteomes" id="UP000321113"/>
    </source>
</evidence>